<dbReference type="EMBL" id="VEPZ02001119">
    <property type="protein sequence ID" value="KAE8693459.1"/>
    <property type="molecule type" value="Genomic_DNA"/>
</dbReference>
<organism evidence="1 2">
    <name type="scientific">Hibiscus syriacus</name>
    <name type="common">Rose of Sharon</name>
    <dbReference type="NCBI Taxonomy" id="106335"/>
    <lineage>
        <taxon>Eukaryota</taxon>
        <taxon>Viridiplantae</taxon>
        <taxon>Streptophyta</taxon>
        <taxon>Embryophyta</taxon>
        <taxon>Tracheophyta</taxon>
        <taxon>Spermatophyta</taxon>
        <taxon>Magnoliopsida</taxon>
        <taxon>eudicotyledons</taxon>
        <taxon>Gunneridae</taxon>
        <taxon>Pentapetalae</taxon>
        <taxon>rosids</taxon>
        <taxon>malvids</taxon>
        <taxon>Malvales</taxon>
        <taxon>Malvaceae</taxon>
        <taxon>Malvoideae</taxon>
        <taxon>Hibiscus</taxon>
    </lineage>
</organism>
<dbReference type="Proteomes" id="UP000436088">
    <property type="component" value="Unassembled WGS sequence"/>
</dbReference>
<proteinExistence type="predicted"/>
<evidence type="ECO:0000313" key="1">
    <source>
        <dbReference type="EMBL" id="KAE8693459.1"/>
    </source>
</evidence>
<gene>
    <name evidence="1" type="ORF">F3Y22_tig00110812pilonHSYRG00119</name>
</gene>
<accession>A0A6A2ZQ32</accession>
<evidence type="ECO:0000313" key="2">
    <source>
        <dbReference type="Proteomes" id="UP000436088"/>
    </source>
</evidence>
<dbReference type="AlphaFoldDB" id="A0A6A2ZQ32"/>
<name>A0A6A2ZQ32_HIBSY</name>
<sequence length="175" mass="19777">MRWSPRGSIIDEKLYKQRLWVYERVGVASELKWKPTQNLKPSCFLPFARFGCPRLPSPPRDSFMSHAATYVARGRQGKGVSSTRSIPSIGTVRGRPGYAPRTYQEAGYGRTIRGRFGPLKIAIDGLVAVIFHRVGVKATTILENRRTISSSSTRNPVSSEAFDHQLFRVYLFDEK</sequence>
<reference evidence="1" key="1">
    <citation type="submission" date="2019-09" db="EMBL/GenBank/DDBJ databases">
        <title>Draft genome information of white flower Hibiscus syriacus.</title>
        <authorList>
            <person name="Kim Y.-M."/>
        </authorList>
    </citation>
    <scope>NUCLEOTIDE SEQUENCE [LARGE SCALE GENOMIC DNA]</scope>
    <source>
        <strain evidence="1">YM2019G1</strain>
    </source>
</reference>
<keyword evidence="2" id="KW-1185">Reference proteome</keyword>
<comment type="caution">
    <text evidence="1">The sequence shown here is derived from an EMBL/GenBank/DDBJ whole genome shotgun (WGS) entry which is preliminary data.</text>
</comment>
<protein>
    <submittedName>
        <fullName evidence="1">Uncharacterized protein</fullName>
    </submittedName>
</protein>